<gene>
    <name evidence="2" type="ORF">NCTC11532_00505</name>
</gene>
<organism evidence="2 3">
    <name type="scientific">Legionella wadsworthii</name>
    <dbReference type="NCBI Taxonomy" id="28088"/>
    <lineage>
        <taxon>Bacteria</taxon>
        <taxon>Pseudomonadati</taxon>
        <taxon>Pseudomonadota</taxon>
        <taxon>Gammaproteobacteria</taxon>
        <taxon>Legionellales</taxon>
        <taxon>Legionellaceae</taxon>
        <taxon>Legionella</taxon>
    </lineage>
</organism>
<keyword evidence="3" id="KW-1185">Reference proteome</keyword>
<feature type="compositionally biased region" description="Polar residues" evidence="1">
    <location>
        <begin position="473"/>
        <end position="485"/>
    </location>
</feature>
<name>A0A378LMU6_9GAMM</name>
<dbReference type="Proteomes" id="UP000255297">
    <property type="component" value="Unassembled WGS sequence"/>
</dbReference>
<dbReference type="STRING" id="1122170.GCA_000701265_02172"/>
<evidence type="ECO:0000313" key="3">
    <source>
        <dbReference type="Proteomes" id="UP000255297"/>
    </source>
</evidence>
<protein>
    <submittedName>
        <fullName evidence="2">Uncharacterized protein</fullName>
    </submittedName>
</protein>
<proteinExistence type="predicted"/>
<evidence type="ECO:0000313" key="2">
    <source>
        <dbReference type="EMBL" id="STY28335.1"/>
    </source>
</evidence>
<dbReference type="EMBL" id="UGPB01000001">
    <property type="protein sequence ID" value="STY28335.1"/>
    <property type="molecule type" value="Genomic_DNA"/>
</dbReference>
<feature type="region of interest" description="Disordered" evidence="1">
    <location>
        <begin position="457"/>
        <end position="485"/>
    </location>
</feature>
<feature type="region of interest" description="Disordered" evidence="1">
    <location>
        <begin position="389"/>
        <end position="417"/>
    </location>
</feature>
<accession>A0A378LMU6</accession>
<reference evidence="2 3" key="1">
    <citation type="submission" date="2018-06" db="EMBL/GenBank/DDBJ databases">
        <authorList>
            <consortium name="Pathogen Informatics"/>
            <person name="Doyle S."/>
        </authorList>
    </citation>
    <scope>NUCLEOTIDE SEQUENCE [LARGE SCALE GENOMIC DNA]</scope>
    <source>
        <strain evidence="2 3">NCTC11532</strain>
    </source>
</reference>
<dbReference type="RefSeq" id="WP_031562707.1">
    <property type="nucleotide sequence ID" value="NZ_CAAAIS010000002.1"/>
</dbReference>
<sequence>MKMAAEMIVEYLEHVSEALINTAIGGKDVGELFSNLNGRLFFTPSMGNIQIKEPTQLLEVLCEDKVIETFGELFNQWKPRVNEMNLTQTKETFYRFFFEPIEQNEVWQIFWTKQVQLIAERVKAGTEGATEEEIKKEIQKIHDQIASAVIYRIQQSWLSKQNKLITEDLASASSELEQDEILERRNLLTAKVAVFTTIINNSWNSLDQFLGSETNPEKGTIYFDFNDEMKTLEKNLGTRCIQIAQMKKGFKQDEEIRNFAANIHGARQSKGYRNLGEGVNESKLQTALRIFVTQLMDDPSSKGKLVLEIAARGILEDITMCLTKRKDAVNSQEYSKTIRLLSAIGNKQIRKQCKELSILCGTKRDSVRFFDKSDDNEVLSYSLSRERTETISEPTVYSPPQSPRPTHRHTLQQSPAKEKSLSLLEKFFGKKEDKNKSSFKNLSFSEGVVIKEIKKMSRSSTSFFKTHDDKKNQPSSKSTLSPGLD</sequence>
<dbReference type="OrthoDB" id="5653357at2"/>
<dbReference type="AlphaFoldDB" id="A0A378LMU6"/>
<evidence type="ECO:0000256" key="1">
    <source>
        <dbReference type="SAM" id="MobiDB-lite"/>
    </source>
</evidence>